<proteinExistence type="predicted"/>
<protein>
    <submittedName>
        <fullName evidence="1">Uncharacterized protein</fullName>
    </submittedName>
</protein>
<organism evidence="1">
    <name type="scientific">Human herpesvirus 2</name>
    <name type="common">HHV-2</name>
    <name type="synonym">Human herpes simplex virus 2</name>
    <dbReference type="NCBI Taxonomy" id="10310"/>
    <lineage>
        <taxon>Viruses</taxon>
        <taxon>Duplodnaviria</taxon>
        <taxon>Heunggongvirae</taxon>
        <taxon>Peploviricota</taxon>
        <taxon>Herviviricetes</taxon>
        <taxon>Herpesvirales</taxon>
        <taxon>Orthoherpesviridae</taxon>
        <taxon>Alphaherpesvirinae</taxon>
        <taxon>Simplexvirus</taxon>
        <taxon>Simplexvirus humanalpha2</taxon>
    </lineage>
</organism>
<dbReference type="EMBL" id="MH790584">
    <property type="protein sequence ID" value="QBH78501.1"/>
    <property type="molecule type" value="Genomic_DNA"/>
</dbReference>
<accession>A0A481TDA8</accession>
<organismHost>
    <name type="scientific">Homo sapiens</name>
    <name type="common">Human</name>
    <dbReference type="NCBI Taxonomy" id="9606"/>
</organismHost>
<evidence type="ECO:0000313" key="1">
    <source>
        <dbReference type="EMBL" id="QBH78501.1"/>
    </source>
</evidence>
<name>A0A481TDA8_HHV2</name>
<reference evidence="1" key="1">
    <citation type="submission" date="2018-08" db="EMBL/GenBank/DDBJ databases">
        <title>HSV2 whole genome sequences from clinical isolates.</title>
        <authorList>
            <person name="Roychoudhury P."/>
            <person name="Greninger A.L."/>
            <person name="Jerome K.R."/>
            <person name="Johnston C."/>
            <person name="Wald A."/>
            <person name="Xie H."/>
        </authorList>
    </citation>
    <scope>NUCLEOTIDE SEQUENCE</scope>
    <source>
        <strain evidence="1">2012-10336</strain>
    </source>
</reference>
<sequence length="90" mass="9620">MLRPSTTIGRAAITGRSRLQLANMDVQAPGCASRESISARAPASRPAPPCGAQAAAACTPGGRRDPAMTAVRVFMKYVEWSQYLKIWLAM</sequence>